<sequence length="101" mass="11387">MNATIWIHYARPRPHWYGLGPEQQAEHKAAWREVAQASAAKGAEPLGAYHVRGQHDYETVEVWRFPSPEAAFEHWAGLTARAYGEWFAFANNVGLSAEVLP</sequence>
<protein>
    <submittedName>
        <fullName evidence="1">Uncharacterized protein</fullName>
    </submittedName>
</protein>
<dbReference type="Proteomes" id="UP001237448">
    <property type="component" value="Unassembled WGS sequence"/>
</dbReference>
<organism evidence="1 2">
    <name type="scientific">Labrys monachus</name>
    <dbReference type="NCBI Taxonomy" id="217067"/>
    <lineage>
        <taxon>Bacteria</taxon>
        <taxon>Pseudomonadati</taxon>
        <taxon>Pseudomonadota</taxon>
        <taxon>Alphaproteobacteria</taxon>
        <taxon>Hyphomicrobiales</taxon>
        <taxon>Xanthobacteraceae</taxon>
        <taxon>Labrys</taxon>
    </lineage>
</organism>
<gene>
    <name evidence="1" type="ORF">J3R73_005169</name>
</gene>
<proteinExistence type="predicted"/>
<dbReference type="RefSeq" id="WP_307434017.1">
    <property type="nucleotide sequence ID" value="NZ_JAUSVK010000001.1"/>
</dbReference>
<evidence type="ECO:0000313" key="2">
    <source>
        <dbReference type="Proteomes" id="UP001237448"/>
    </source>
</evidence>
<accession>A0ABU0FL89</accession>
<dbReference type="EMBL" id="JAUSVK010000001">
    <property type="protein sequence ID" value="MDQ0395377.1"/>
    <property type="molecule type" value="Genomic_DNA"/>
</dbReference>
<evidence type="ECO:0000313" key="1">
    <source>
        <dbReference type="EMBL" id="MDQ0395377.1"/>
    </source>
</evidence>
<keyword evidence="2" id="KW-1185">Reference proteome</keyword>
<comment type="caution">
    <text evidence="1">The sequence shown here is derived from an EMBL/GenBank/DDBJ whole genome shotgun (WGS) entry which is preliminary data.</text>
</comment>
<reference evidence="1 2" key="1">
    <citation type="submission" date="2023-07" db="EMBL/GenBank/DDBJ databases">
        <title>Genomic Encyclopedia of Type Strains, Phase IV (KMG-IV): sequencing the most valuable type-strain genomes for metagenomic binning, comparative biology and taxonomic classification.</title>
        <authorList>
            <person name="Goeker M."/>
        </authorList>
    </citation>
    <scope>NUCLEOTIDE SEQUENCE [LARGE SCALE GENOMIC DNA]</scope>
    <source>
        <strain evidence="1 2">DSM 5896</strain>
    </source>
</reference>
<name>A0ABU0FL89_9HYPH</name>